<name>A0A559JJ89_9BACL</name>
<keyword evidence="1" id="KW-0472">Membrane</keyword>
<gene>
    <name evidence="2" type="ORF">FPZ45_13560</name>
</gene>
<comment type="caution">
    <text evidence="2">The sequence shown here is derived from an EMBL/GenBank/DDBJ whole genome shotgun (WGS) entry which is preliminary data.</text>
</comment>
<organism evidence="2 3">
    <name type="scientific">Cohnella terricola</name>
    <dbReference type="NCBI Taxonomy" id="1289167"/>
    <lineage>
        <taxon>Bacteria</taxon>
        <taxon>Bacillati</taxon>
        <taxon>Bacillota</taxon>
        <taxon>Bacilli</taxon>
        <taxon>Bacillales</taxon>
        <taxon>Paenibacillaceae</taxon>
        <taxon>Cohnella</taxon>
    </lineage>
</organism>
<keyword evidence="3" id="KW-1185">Reference proteome</keyword>
<accession>A0A559JJ89</accession>
<protein>
    <submittedName>
        <fullName evidence="2">DUF2232 domain-containing protein</fullName>
    </submittedName>
</protein>
<evidence type="ECO:0000313" key="3">
    <source>
        <dbReference type="Proteomes" id="UP000316330"/>
    </source>
</evidence>
<feature type="transmembrane region" description="Helical" evidence="1">
    <location>
        <begin position="29"/>
        <end position="62"/>
    </location>
</feature>
<dbReference type="AlphaFoldDB" id="A0A559JJ89"/>
<feature type="transmembrane region" description="Helical" evidence="1">
    <location>
        <begin position="191"/>
        <end position="211"/>
    </location>
</feature>
<proteinExistence type="predicted"/>
<sequence>MGGALQGPLRTVRTYPQEVNRLNISWKSLVWSAAAALLLSSLATPLNFLTVFLIMPAFIVLFSMFDVKRFALHLIPIGVVAYFLSGSWGPAIVTLAFFFLVPSIAMGHLYKKGSSAKSAVTAGFVIILAQVLLELLLFSALYNIDLKAELTAQLANNLKQFETTSDLFPAGWAVDTARAFGDAVMMLLPTLIMLFAFLLTVTAHGFSRLALRKIGIDAPALPQAKTWRVSRSLVLIFIIALIASYAMSEDRGGYWWIAVINLVPILEIAFLVQAIGFVFFLADAKKWPRAVSLLLCIPLLLFYPRTFLIGLLDAAFPLRKYFVK</sequence>
<feature type="transmembrane region" description="Helical" evidence="1">
    <location>
        <begin position="122"/>
        <end position="144"/>
    </location>
</feature>
<evidence type="ECO:0000313" key="2">
    <source>
        <dbReference type="EMBL" id="TVX99943.1"/>
    </source>
</evidence>
<dbReference type="OrthoDB" id="2987886at2"/>
<dbReference type="InterPro" id="IPR018710">
    <property type="entry name" value="DUF2232"/>
</dbReference>
<keyword evidence="1" id="KW-1133">Transmembrane helix</keyword>
<feature type="transmembrane region" description="Helical" evidence="1">
    <location>
        <begin position="293"/>
        <end position="316"/>
    </location>
</feature>
<dbReference type="Proteomes" id="UP000316330">
    <property type="component" value="Unassembled WGS sequence"/>
</dbReference>
<dbReference type="Pfam" id="PF09991">
    <property type="entry name" value="DUF2232"/>
    <property type="match status" value="1"/>
</dbReference>
<evidence type="ECO:0000256" key="1">
    <source>
        <dbReference type="SAM" id="Phobius"/>
    </source>
</evidence>
<feature type="transmembrane region" description="Helical" evidence="1">
    <location>
        <begin position="232"/>
        <end position="248"/>
    </location>
</feature>
<dbReference type="PANTHER" id="PTHR41324">
    <property type="entry name" value="MEMBRANE PROTEIN-RELATED"/>
    <property type="match status" value="1"/>
</dbReference>
<feature type="transmembrane region" description="Helical" evidence="1">
    <location>
        <begin position="254"/>
        <end position="281"/>
    </location>
</feature>
<keyword evidence="1" id="KW-0812">Transmembrane</keyword>
<reference evidence="2 3" key="1">
    <citation type="submission" date="2019-07" db="EMBL/GenBank/DDBJ databases">
        <authorList>
            <person name="Kim J."/>
        </authorList>
    </citation>
    <scope>NUCLEOTIDE SEQUENCE [LARGE SCALE GENOMIC DNA]</scope>
    <source>
        <strain evidence="2 3">G13</strain>
    </source>
</reference>
<dbReference type="PANTHER" id="PTHR41324:SF1">
    <property type="entry name" value="DUF2232 DOMAIN-CONTAINING PROTEIN"/>
    <property type="match status" value="1"/>
</dbReference>
<dbReference type="EMBL" id="VNJJ01000006">
    <property type="protein sequence ID" value="TVX99943.1"/>
    <property type="molecule type" value="Genomic_DNA"/>
</dbReference>